<evidence type="ECO:0000313" key="1">
    <source>
        <dbReference type="EMBL" id="KAH7965226.1"/>
    </source>
</evidence>
<proteinExistence type="predicted"/>
<organism evidence="1 2">
    <name type="scientific">Dermacentor silvarum</name>
    <name type="common">Tick</name>
    <dbReference type="NCBI Taxonomy" id="543639"/>
    <lineage>
        <taxon>Eukaryota</taxon>
        <taxon>Metazoa</taxon>
        <taxon>Ecdysozoa</taxon>
        <taxon>Arthropoda</taxon>
        <taxon>Chelicerata</taxon>
        <taxon>Arachnida</taxon>
        <taxon>Acari</taxon>
        <taxon>Parasitiformes</taxon>
        <taxon>Ixodida</taxon>
        <taxon>Ixodoidea</taxon>
        <taxon>Ixodidae</taxon>
        <taxon>Rhipicephalinae</taxon>
        <taxon>Dermacentor</taxon>
    </lineage>
</organism>
<gene>
    <name evidence="1" type="ORF">HPB49_004771</name>
</gene>
<keyword evidence="2" id="KW-1185">Reference proteome</keyword>
<accession>A0ACB8DAW1</accession>
<dbReference type="EMBL" id="CM023471">
    <property type="protein sequence ID" value="KAH7965226.1"/>
    <property type="molecule type" value="Genomic_DNA"/>
</dbReference>
<sequence length="151" mass="16703">MDNLKAIAVEFFPANTTAALQPMDRGIIETTRKLYRKAFFQRMLTAYDASKRYNIDLLGAIHLLNFLWKGPSKVANCLAHADFSRAVAVHKIAGQEVEGDFETFALADAAAPMVALATDVEIIDTVGGPDEDEELEDEEPCKLPTMVQTRE</sequence>
<reference evidence="1" key="1">
    <citation type="submission" date="2020-05" db="EMBL/GenBank/DDBJ databases">
        <title>Large-scale comparative analyses of tick genomes elucidate their genetic diversity and vector capacities.</title>
        <authorList>
            <person name="Jia N."/>
            <person name="Wang J."/>
            <person name="Shi W."/>
            <person name="Du L."/>
            <person name="Sun Y."/>
            <person name="Zhan W."/>
            <person name="Jiang J."/>
            <person name="Wang Q."/>
            <person name="Zhang B."/>
            <person name="Ji P."/>
            <person name="Sakyi L.B."/>
            <person name="Cui X."/>
            <person name="Yuan T."/>
            <person name="Jiang B."/>
            <person name="Yang W."/>
            <person name="Lam T.T.-Y."/>
            <person name="Chang Q."/>
            <person name="Ding S."/>
            <person name="Wang X."/>
            <person name="Zhu J."/>
            <person name="Ruan X."/>
            <person name="Zhao L."/>
            <person name="Wei J."/>
            <person name="Que T."/>
            <person name="Du C."/>
            <person name="Cheng J."/>
            <person name="Dai P."/>
            <person name="Han X."/>
            <person name="Huang E."/>
            <person name="Gao Y."/>
            <person name="Liu J."/>
            <person name="Shao H."/>
            <person name="Ye R."/>
            <person name="Li L."/>
            <person name="Wei W."/>
            <person name="Wang X."/>
            <person name="Wang C."/>
            <person name="Yang T."/>
            <person name="Huo Q."/>
            <person name="Li W."/>
            <person name="Guo W."/>
            <person name="Chen H."/>
            <person name="Zhou L."/>
            <person name="Ni X."/>
            <person name="Tian J."/>
            <person name="Zhou Y."/>
            <person name="Sheng Y."/>
            <person name="Liu T."/>
            <person name="Pan Y."/>
            <person name="Xia L."/>
            <person name="Li J."/>
            <person name="Zhao F."/>
            <person name="Cao W."/>
        </authorList>
    </citation>
    <scope>NUCLEOTIDE SEQUENCE</scope>
    <source>
        <strain evidence="1">Dsil-2018</strain>
    </source>
</reference>
<evidence type="ECO:0000313" key="2">
    <source>
        <dbReference type="Proteomes" id="UP000821865"/>
    </source>
</evidence>
<name>A0ACB8DAW1_DERSI</name>
<protein>
    <submittedName>
        <fullName evidence="1">Uncharacterized protein</fullName>
    </submittedName>
</protein>
<comment type="caution">
    <text evidence="1">The sequence shown here is derived from an EMBL/GenBank/DDBJ whole genome shotgun (WGS) entry which is preliminary data.</text>
</comment>
<dbReference type="Proteomes" id="UP000821865">
    <property type="component" value="Chromosome 2"/>
</dbReference>